<keyword evidence="10 12" id="KW-0630">Potassium</keyword>
<dbReference type="AlphaFoldDB" id="A0A7V4DEA0"/>
<dbReference type="SUPFAM" id="SSF53613">
    <property type="entry name" value="Ribokinase-like"/>
    <property type="match status" value="1"/>
</dbReference>
<feature type="binding site" evidence="12">
    <location>
        <begin position="16"/>
        <end position="18"/>
    </location>
    <ligand>
        <name>substrate</name>
    </ligand>
</feature>
<dbReference type="CDD" id="cd01174">
    <property type="entry name" value="ribokinase"/>
    <property type="match status" value="1"/>
</dbReference>
<dbReference type="InterPro" id="IPR002173">
    <property type="entry name" value="Carboh/pur_kinase_PfkB_CS"/>
</dbReference>
<dbReference type="GO" id="GO:0004747">
    <property type="term" value="F:ribokinase activity"/>
    <property type="evidence" value="ECO:0007669"/>
    <property type="project" value="UniProtKB-UniRule"/>
</dbReference>
<feature type="binding site" evidence="12">
    <location>
        <position position="291"/>
    </location>
    <ligand>
        <name>K(+)</name>
        <dbReference type="ChEBI" id="CHEBI:29103"/>
    </ligand>
</feature>
<feature type="domain" description="Carbohydrate kinase PfkB" evidence="13">
    <location>
        <begin position="7"/>
        <end position="300"/>
    </location>
</feature>
<name>A0A7V4DEA0_9BACT</name>
<evidence type="ECO:0000256" key="10">
    <source>
        <dbReference type="ARBA" id="ARBA00022958"/>
    </source>
</evidence>
<dbReference type="InterPro" id="IPR011611">
    <property type="entry name" value="PfkB_dom"/>
</dbReference>
<feature type="binding site" evidence="12">
    <location>
        <position position="288"/>
    </location>
    <ligand>
        <name>K(+)</name>
        <dbReference type="ChEBI" id="CHEBI:29103"/>
    </ligand>
</feature>
<comment type="cofactor">
    <cofactor evidence="12">
        <name>Mg(2+)</name>
        <dbReference type="ChEBI" id="CHEBI:18420"/>
    </cofactor>
    <text evidence="12">Requires a divalent cation, most likely magnesium in vivo, as an electrophilic catalyst to aid phosphoryl group transfer. It is the chelate of the metal and the nucleotide that is the actual substrate.</text>
</comment>
<reference evidence="14" key="1">
    <citation type="journal article" date="2020" name="mSystems">
        <title>Genome- and Community-Level Interaction Insights into Carbon Utilization and Element Cycling Functions of Hydrothermarchaeota in Hydrothermal Sediment.</title>
        <authorList>
            <person name="Zhou Z."/>
            <person name="Liu Y."/>
            <person name="Xu W."/>
            <person name="Pan J."/>
            <person name="Luo Z.H."/>
            <person name="Li M."/>
        </authorList>
    </citation>
    <scope>NUCLEOTIDE SEQUENCE [LARGE SCALE GENOMIC DNA]</scope>
    <source>
        <strain evidence="14">SpSt-747</strain>
    </source>
</reference>
<comment type="catalytic activity">
    <reaction evidence="12">
        <text>D-ribose + ATP = D-ribose 5-phosphate + ADP + H(+)</text>
        <dbReference type="Rhea" id="RHEA:13697"/>
        <dbReference type="ChEBI" id="CHEBI:15378"/>
        <dbReference type="ChEBI" id="CHEBI:30616"/>
        <dbReference type="ChEBI" id="CHEBI:47013"/>
        <dbReference type="ChEBI" id="CHEBI:78346"/>
        <dbReference type="ChEBI" id="CHEBI:456216"/>
        <dbReference type="EC" id="2.7.1.15"/>
    </reaction>
</comment>
<comment type="similarity">
    <text evidence="1">Belongs to the carbohydrate kinase pfkB family.</text>
</comment>
<feature type="binding site" evidence="12">
    <location>
        <position position="252"/>
    </location>
    <ligand>
        <name>K(+)</name>
        <dbReference type="ChEBI" id="CHEBI:29103"/>
    </ligand>
</feature>
<feature type="active site" description="Proton acceptor" evidence="12">
    <location>
        <position position="258"/>
    </location>
</feature>
<comment type="subcellular location">
    <subcellularLocation>
        <location evidence="12">Cytoplasm</location>
    </subcellularLocation>
</comment>
<feature type="binding site" evidence="12">
    <location>
        <position position="258"/>
    </location>
    <ligand>
        <name>substrate</name>
    </ligand>
</feature>
<feature type="binding site" evidence="12">
    <location>
        <begin position="257"/>
        <end position="258"/>
    </location>
    <ligand>
        <name>ATP</name>
        <dbReference type="ChEBI" id="CHEBI:30616"/>
    </ligand>
</feature>
<comment type="activity regulation">
    <text evidence="12">Activated by a monovalent cation that binds near, but not in, the active site. The most likely occupant of the site in vivo is potassium. Ion binding induces a conformational change that may alter substrate affinity.</text>
</comment>
<protein>
    <recommendedName>
        <fullName evidence="3 12">Ribokinase</fullName>
        <shortName evidence="12">RK</shortName>
        <ecNumber evidence="2 12">2.7.1.15</ecNumber>
    </recommendedName>
</protein>
<gene>
    <name evidence="12 14" type="primary">rbsK</name>
    <name evidence="14" type="ORF">ENV30_06900</name>
</gene>
<feature type="binding site" evidence="12">
    <location>
        <position position="189"/>
    </location>
    <ligand>
        <name>ATP</name>
        <dbReference type="ChEBI" id="CHEBI:30616"/>
    </ligand>
</feature>
<feature type="binding site" evidence="12">
    <location>
        <position position="293"/>
    </location>
    <ligand>
        <name>K(+)</name>
        <dbReference type="ChEBI" id="CHEBI:29103"/>
    </ligand>
</feature>
<organism evidence="14">
    <name type="scientific">Candidatus Caldatribacterium californiense</name>
    <dbReference type="NCBI Taxonomy" id="1454726"/>
    <lineage>
        <taxon>Bacteria</taxon>
        <taxon>Pseudomonadati</taxon>
        <taxon>Atribacterota</taxon>
        <taxon>Atribacteria</taxon>
        <taxon>Atribacterales</taxon>
        <taxon>Candidatus Caldatribacteriaceae</taxon>
        <taxon>Candidatus Caldatribacterium</taxon>
    </lineage>
</organism>
<dbReference type="GO" id="GO:0019303">
    <property type="term" value="P:D-ribose catabolic process"/>
    <property type="evidence" value="ECO:0007669"/>
    <property type="project" value="UniProtKB-UniRule"/>
</dbReference>
<proteinExistence type="inferred from homology"/>
<evidence type="ECO:0000256" key="11">
    <source>
        <dbReference type="ARBA" id="ARBA00023277"/>
    </source>
</evidence>
<dbReference type="HAMAP" id="MF_01987">
    <property type="entry name" value="Ribokinase"/>
    <property type="match status" value="1"/>
</dbReference>
<evidence type="ECO:0000256" key="4">
    <source>
        <dbReference type="ARBA" id="ARBA00022679"/>
    </source>
</evidence>
<dbReference type="GO" id="GO:0046872">
    <property type="term" value="F:metal ion binding"/>
    <property type="evidence" value="ECO:0007669"/>
    <property type="project" value="UniProtKB-KW"/>
</dbReference>
<evidence type="ECO:0000256" key="8">
    <source>
        <dbReference type="ARBA" id="ARBA00022840"/>
    </source>
</evidence>
<evidence type="ECO:0000256" key="6">
    <source>
        <dbReference type="ARBA" id="ARBA00022741"/>
    </source>
</evidence>
<dbReference type="PANTHER" id="PTHR10584:SF166">
    <property type="entry name" value="RIBOKINASE"/>
    <property type="match status" value="1"/>
</dbReference>
<accession>A0A7V4DEA0</accession>
<evidence type="ECO:0000256" key="5">
    <source>
        <dbReference type="ARBA" id="ARBA00022723"/>
    </source>
</evidence>
<evidence type="ECO:0000256" key="1">
    <source>
        <dbReference type="ARBA" id="ARBA00005380"/>
    </source>
</evidence>
<dbReference type="InterPro" id="IPR011877">
    <property type="entry name" value="Ribokinase"/>
</dbReference>
<evidence type="ECO:0000313" key="14">
    <source>
        <dbReference type="EMBL" id="HGI31016.1"/>
    </source>
</evidence>
<keyword evidence="11 12" id="KW-0119">Carbohydrate metabolism</keyword>
<comment type="subunit">
    <text evidence="12">Homodimer.</text>
</comment>
<comment type="pathway">
    <text evidence="12">Carbohydrate metabolism; D-ribose degradation; D-ribose 5-phosphate from beta-D-ribopyranose: step 2/2.</text>
</comment>
<comment type="caution">
    <text evidence="12">Lacks conserved residue(s) required for the propagation of feature annotation.</text>
</comment>
<dbReference type="PRINTS" id="PR00990">
    <property type="entry name" value="RIBOKINASE"/>
</dbReference>
<dbReference type="UniPathway" id="UPA00916">
    <property type="reaction ID" value="UER00889"/>
</dbReference>
<dbReference type="PROSITE" id="PS00583">
    <property type="entry name" value="PFKB_KINASES_1"/>
    <property type="match status" value="1"/>
</dbReference>
<keyword evidence="8 12" id="KW-0067">ATP-binding</keyword>
<evidence type="ECO:0000259" key="13">
    <source>
        <dbReference type="Pfam" id="PF00294"/>
    </source>
</evidence>
<keyword evidence="9 12" id="KW-0460">Magnesium</keyword>
<keyword evidence="5 12" id="KW-0479">Metal-binding</keyword>
<feature type="binding site" evidence="12">
    <location>
        <position position="282"/>
    </location>
    <ligand>
        <name>ATP</name>
        <dbReference type="ChEBI" id="CHEBI:30616"/>
    </ligand>
</feature>
<keyword evidence="7 12" id="KW-0418">Kinase</keyword>
<evidence type="ECO:0000256" key="12">
    <source>
        <dbReference type="HAMAP-Rule" id="MF_01987"/>
    </source>
</evidence>
<dbReference type="EMBL" id="DTFV01000100">
    <property type="protein sequence ID" value="HGI31016.1"/>
    <property type="molecule type" value="Genomic_DNA"/>
</dbReference>
<dbReference type="GO" id="GO:0005829">
    <property type="term" value="C:cytosol"/>
    <property type="evidence" value="ECO:0007669"/>
    <property type="project" value="TreeGrafter"/>
</dbReference>
<dbReference type="InterPro" id="IPR002139">
    <property type="entry name" value="Ribo/fructo_kinase"/>
</dbReference>
<comment type="function">
    <text evidence="12">Catalyzes the phosphorylation of ribose at O-5 in a reaction requiring ATP and magnesium. The resulting D-ribose-5-phosphate can then be used either for sythesis of nucleotides, histidine, and tryptophan, or as a component of the pentose phosphate pathway.</text>
</comment>
<feature type="binding site" evidence="12">
    <location>
        <begin position="44"/>
        <end position="48"/>
    </location>
    <ligand>
        <name>substrate</name>
    </ligand>
</feature>
<evidence type="ECO:0000256" key="9">
    <source>
        <dbReference type="ARBA" id="ARBA00022842"/>
    </source>
</evidence>
<keyword evidence="12" id="KW-0963">Cytoplasm</keyword>
<comment type="caution">
    <text evidence="14">The sequence shown here is derived from an EMBL/GenBank/DDBJ whole genome shotgun (WGS) entry which is preliminary data.</text>
</comment>
<dbReference type="NCBIfam" id="TIGR02152">
    <property type="entry name" value="D_ribokin_bact"/>
    <property type="match status" value="1"/>
</dbReference>
<keyword evidence="4 12" id="KW-0808">Transferase</keyword>
<dbReference type="Pfam" id="PF00294">
    <property type="entry name" value="PfkB"/>
    <property type="match status" value="1"/>
</dbReference>
<dbReference type="GO" id="GO:0005524">
    <property type="term" value="F:ATP binding"/>
    <property type="evidence" value="ECO:0007669"/>
    <property type="project" value="UniProtKB-UniRule"/>
</dbReference>
<dbReference type="PANTHER" id="PTHR10584">
    <property type="entry name" value="SUGAR KINASE"/>
    <property type="match status" value="1"/>
</dbReference>
<evidence type="ECO:0000256" key="2">
    <source>
        <dbReference type="ARBA" id="ARBA00012035"/>
    </source>
</evidence>
<sequence>MGPVERAKVLVIGSLNMDMVLRIERMPEVGENLFVREFSMFPGGKGNNQAIACARLGALVSMIGKVGDDDFGARLLLNLEQENVDYAFVTKQPLTHTGLAFIFIDERGENRILVAPGANMKLSVQDVENALELFKSCDFLLLQLEVPHEVVRRAIEVAHRFGMIVVLNPAPAQEFPIEILTASDIMTPNKYEAEVLSGVTITTLEDAVRALRVLRRRTRARTVITLGDQGAIASVDDTTCVYLPSRKVQVEDTTAAGDAFNAGLLVGIAQRKDWVSALKLANTAGAIACTRVGAQSALPSMRDLERFLEEHGEGEVEFLSV</sequence>
<evidence type="ECO:0000256" key="3">
    <source>
        <dbReference type="ARBA" id="ARBA00016943"/>
    </source>
</evidence>
<dbReference type="InterPro" id="IPR029056">
    <property type="entry name" value="Ribokinase-like"/>
</dbReference>
<dbReference type="EC" id="2.7.1.15" evidence="2 12"/>
<feature type="binding site" evidence="12">
    <location>
        <begin position="225"/>
        <end position="230"/>
    </location>
    <ligand>
        <name>ATP</name>
        <dbReference type="ChEBI" id="CHEBI:30616"/>
    </ligand>
</feature>
<feature type="binding site" evidence="12">
    <location>
        <position position="254"/>
    </location>
    <ligand>
        <name>K(+)</name>
        <dbReference type="ChEBI" id="CHEBI:29103"/>
    </ligand>
</feature>
<comment type="similarity">
    <text evidence="12">Belongs to the carbohydrate kinase PfkB family. Ribokinase subfamily.</text>
</comment>
<evidence type="ECO:0000256" key="7">
    <source>
        <dbReference type="ARBA" id="ARBA00022777"/>
    </source>
</evidence>
<dbReference type="Gene3D" id="3.40.1190.20">
    <property type="match status" value="1"/>
</dbReference>
<dbReference type="PROSITE" id="PS00584">
    <property type="entry name" value="PFKB_KINASES_2"/>
    <property type="match status" value="1"/>
</dbReference>
<feature type="binding site" evidence="12">
    <location>
        <position position="145"/>
    </location>
    <ligand>
        <name>substrate</name>
    </ligand>
</feature>
<keyword evidence="6 12" id="KW-0547">Nucleotide-binding</keyword>